<evidence type="ECO:0000313" key="6">
    <source>
        <dbReference type="Proteomes" id="UP000461585"/>
    </source>
</evidence>
<dbReference type="InterPro" id="IPR000843">
    <property type="entry name" value="HTH_LacI"/>
</dbReference>
<feature type="domain" description="HTH lacI-type" evidence="4">
    <location>
        <begin position="1"/>
        <end position="56"/>
    </location>
</feature>
<dbReference type="RefSeq" id="WP_162371096.1">
    <property type="nucleotide sequence ID" value="NZ_JAAEEH010000036.1"/>
</dbReference>
<keyword evidence="6" id="KW-1185">Reference proteome</keyword>
<keyword evidence="3" id="KW-0804">Transcription</keyword>
<dbReference type="PROSITE" id="PS00356">
    <property type="entry name" value="HTH_LACI_1"/>
    <property type="match status" value="1"/>
</dbReference>
<reference evidence="5 6" key="1">
    <citation type="submission" date="2020-01" db="EMBL/GenBank/DDBJ databases">
        <title>Anaeroalcalibacter tamaniensis gen. nov., sp. nov., moderately halophilic strictly anaerobic fermenter bacterium from mud volcano of Taman peninsula.</title>
        <authorList>
            <person name="Frolova A."/>
            <person name="Merkel A.Y."/>
            <person name="Slobodkin A.I."/>
        </authorList>
    </citation>
    <scope>NUCLEOTIDE SEQUENCE [LARGE SCALE GENOMIC DNA]</scope>
    <source>
        <strain evidence="5 6">F-3ap</strain>
    </source>
</reference>
<dbReference type="InterPro" id="IPR028082">
    <property type="entry name" value="Peripla_BP_I"/>
</dbReference>
<evidence type="ECO:0000256" key="2">
    <source>
        <dbReference type="ARBA" id="ARBA00023125"/>
    </source>
</evidence>
<dbReference type="PANTHER" id="PTHR30146">
    <property type="entry name" value="LACI-RELATED TRANSCRIPTIONAL REPRESSOR"/>
    <property type="match status" value="1"/>
</dbReference>
<evidence type="ECO:0000256" key="1">
    <source>
        <dbReference type="ARBA" id="ARBA00023015"/>
    </source>
</evidence>
<evidence type="ECO:0000256" key="3">
    <source>
        <dbReference type="ARBA" id="ARBA00023163"/>
    </source>
</evidence>
<dbReference type="CDD" id="cd01392">
    <property type="entry name" value="HTH_LacI"/>
    <property type="match status" value="1"/>
</dbReference>
<organism evidence="5 6">
    <name type="scientific">Anaerotalea alkaliphila</name>
    <dbReference type="NCBI Taxonomy" id="2662126"/>
    <lineage>
        <taxon>Bacteria</taxon>
        <taxon>Bacillati</taxon>
        <taxon>Bacillota</taxon>
        <taxon>Clostridia</taxon>
        <taxon>Eubacteriales</taxon>
        <taxon>Anaerotalea</taxon>
    </lineage>
</organism>
<keyword evidence="1" id="KW-0805">Transcription regulation</keyword>
<keyword evidence="2" id="KW-0238">DNA-binding</keyword>
<dbReference type="InterPro" id="IPR001761">
    <property type="entry name" value="Peripla_BP/Lac1_sug-bd_dom"/>
</dbReference>
<protein>
    <submittedName>
        <fullName evidence="5">LacI family transcriptional regulator</fullName>
    </submittedName>
</protein>
<dbReference type="PRINTS" id="PR00036">
    <property type="entry name" value="HTHLACI"/>
</dbReference>
<comment type="caution">
    <text evidence="5">The sequence shown here is derived from an EMBL/GenBank/DDBJ whole genome shotgun (WGS) entry which is preliminary data.</text>
</comment>
<gene>
    <name evidence="5" type="ORF">GXN74_11555</name>
</gene>
<evidence type="ECO:0000313" key="5">
    <source>
        <dbReference type="EMBL" id="NDL68375.1"/>
    </source>
</evidence>
<dbReference type="CDD" id="cd06267">
    <property type="entry name" value="PBP1_LacI_sugar_binding-like"/>
    <property type="match status" value="1"/>
</dbReference>
<dbReference type="InterPro" id="IPR010982">
    <property type="entry name" value="Lambda_DNA-bd_dom_sf"/>
</dbReference>
<dbReference type="PROSITE" id="PS50932">
    <property type="entry name" value="HTH_LACI_2"/>
    <property type="match status" value="1"/>
</dbReference>
<dbReference type="SMART" id="SM00354">
    <property type="entry name" value="HTH_LACI"/>
    <property type="match status" value="1"/>
</dbReference>
<dbReference type="Pfam" id="PF00356">
    <property type="entry name" value="LacI"/>
    <property type="match status" value="1"/>
</dbReference>
<dbReference type="AlphaFoldDB" id="A0A7X5HXB4"/>
<dbReference type="Gene3D" id="1.10.260.40">
    <property type="entry name" value="lambda repressor-like DNA-binding domains"/>
    <property type="match status" value="1"/>
</dbReference>
<accession>A0A7X5HXB4</accession>
<dbReference type="SUPFAM" id="SSF53822">
    <property type="entry name" value="Periplasmic binding protein-like I"/>
    <property type="match status" value="1"/>
</dbReference>
<dbReference type="SUPFAM" id="SSF47413">
    <property type="entry name" value="lambda repressor-like DNA-binding domains"/>
    <property type="match status" value="1"/>
</dbReference>
<dbReference type="Gene3D" id="3.40.50.2300">
    <property type="match status" value="2"/>
</dbReference>
<dbReference type="Pfam" id="PF00532">
    <property type="entry name" value="Peripla_BP_1"/>
    <property type="match status" value="1"/>
</dbReference>
<name>A0A7X5HXB4_9FIRM</name>
<evidence type="ECO:0000259" key="4">
    <source>
        <dbReference type="PROSITE" id="PS50932"/>
    </source>
</evidence>
<dbReference type="GO" id="GO:0003700">
    <property type="term" value="F:DNA-binding transcription factor activity"/>
    <property type="evidence" value="ECO:0007669"/>
    <property type="project" value="TreeGrafter"/>
</dbReference>
<dbReference type="GO" id="GO:0000976">
    <property type="term" value="F:transcription cis-regulatory region binding"/>
    <property type="evidence" value="ECO:0007669"/>
    <property type="project" value="TreeGrafter"/>
</dbReference>
<dbReference type="Proteomes" id="UP000461585">
    <property type="component" value="Unassembled WGS sequence"/>
</dbReference>
<dbReference type="PANTHER" id="PTHR30146:SF109">
    <property type="entry name" value="HTH-TYPE TRANSCRIPTIONAL REGULATOR GALS"/>
    <property type="match status" value="1"/>
</dbReference>
<proteinExistence type="predicted"/>
<dbReference type="EMBL" id="JAAEEH010000036">
    <property type="protein sequence ID" value="NDL68375.1"/>
    <property type="molecule type" value="Genomic_DNA"/>
</dbReference>
<sequence length="347" mass="38089">MTITDIARMADVSVATVSRVINKKDKGVGAGTRKRILEIVEAQGFQPSAVARGLATKKSKIIGLVVQDLLNPYYPRMVKGVEDEAGDRGYHVVLCDGNNSEPKELACLDFLKEHYVSGIIYNSFNIASEKVLDRFVLEGIPLVFIDAKAELPGSGCVYVDNEAAMHRMVGELLAMGHKRIGFMAGFDSHSTRGRFKGYLRALEDNQIPMDPHLLVEGASTIESGCQAMEELLERNPWRMSAVVCCNDLMAIGALQALERRGIRVPEEISVAGFDDIEMSSVVKPRLTTISQPNYEMGRASARMLIEAIESGDKKGMGNLVFDPEMVFRESVAPVHPPAMVGRRKFVG</sequence>